<dbReference type="InterPro" id="IPR001853">
    <property type="entry name" value="DSBA-like_thioredoxin_dom"/>
</dbReference>
<evidence type="ECO:0000313" key="2">
    <source>
        <dbReference type="EMBL" id="GEL18663.1"/>
    </source>
</evidence>
<dbReference type="GO" id="GO:0016491">
    <property type="term" value="F:oxidoreductase activity"/>
    <property type="evidence" value="ECO:0007669"/>
    <property type="project" value="InterPro"/>
</dbReference>
<dbReference type="EMBL" id="BJVI01000023">
    <property type="protein sequence ID" value="GEL18663.1"/>
    <property type="molecule type" value="Genomic_DNA"/>
</dbReference>
<dbReference type="Gene3D" id="3.40.30.10">
    <property type="entry name" value="Glutaredoxin"/>
    <property type="match status" value="1"/>
</dbReference>
<reference evidence="2 3" key="1">
    <citation type="submission" date="2019-07" db="EMBL/GenBank/DDBJ databases">
        <title>Whole genome shotgun sequence of Pseudonocardia asaccharolytica NBRC 16224.</title>
        <authorList>
            <person name="Hosoyama A."/>
            <person name="Uohara A."/>
            <person name="Ohji S."/>
            <person name="Ichikawa N."/>
        </authorList>
    </citation>
    <scope>NUCLEOTIDE SEQUENCE [LARGE SCALE GENOMIC DNA]</scope>
    <source>
        <strain evidence="2 3">NBRC 16224</strain>
    </source>
</reference>
<keyword evidence="3" id="KW-1185">Reference proteome</keyword>
<comment type="caution">
    <text evidence="2">The sequence shown here is derived from an EMBL/GenBank/DDBJ whole genome shotgun (WGS) entry which is preliminary data.</text>
</comment>
<name>A0A511D2B1_9PSEU</name>
<dbReference type="RefSeq" id="WP_211223912.1">
    <property type="nucleotide sequence ID" value="NZ_AUII01000010.1"/>
</dbReference>
<organism evidence="2 3">
    <name type="scientific">Pseudonocardia asaccharolytica DSM 44247 = NBRC 16224</name>
    <dbReference type="NCBI Taxonomy" id="1123024"/>
    <lineage>
        <taxon>Bacteria</taxon>
        <taxon>Bacillati</taxon>
        <taxon>Actinomycetota</taxon>
        <taxon>Actinomycetes</taxon>
        <taxon>Pseudonocardiales</taxon>
        <taxon>Pseudonocardiaceae</taxon>
        <taxon>Pseudonocardia</taxon>
    </lineage>
</organism>
<dbReference type="Pfam" id="PF01323">
    <property type="entry name" value="DSBA"/>
    <property type="match status" value="1"/>
</dbReference>
<feature type="domain" description="DSBA-like thioredoxin" evidence="1">
    <location>
        <begin position="14"/>
        <end position="105"/>
    </location>
</feature>
<proteinExistence type="predicted"/>
<sequence length="144" mass="14876">MDGAGRPFPHTVLLAAEAVHAAAQQGPGAAEELDLALRSAFWTHSRSIAHRAVILDVAGEVSGLEVGALADALDSGRHRGDVMGDFAVARTDAIAGSPTFRLPDGTAAANPGMKVHWEGPFASGFPVVDADDPAVYQGLLRRAV</sequence>
<evidence type="ECO:0000259" key="1">
    <source>
        <dbReference type="Pfam" id="PF01323"/>
    </source>
</evidence>
<evidence type="ECO:0000313" key="3">
    <source>
        <dbReference type="Proteomes" id="UP000321328"/>
    </source>
</evidence>
<dbReference type="AlphaFoldDB" id="A0A511D2B1"/>
<gene>
    <name evidence="2" type="ORF">PA7_25000</name>
</gene>
<accession>A0A511D2B1</accession>
<dbReference type="SUPFAM" id="SSF52833">
    <property type="entry name" value="Thioredoxin-like"/>
    <property type="match status" value="1"/>
</dbReference>
<protein>
    <recommendedName>
        <fullName evidence="1">DSBA-like thioredoxin domain-containing protein</fullName>
    </recommendedName>
</protein>
<dbReference type="InterPro" id="IPR036249">
    <property type="entry name" value="Thioredoxin-like_sf"/>
</dbReference>
<dbReference type="STRING" id="1123024.GCA_000423625_02629"/>
<dbReference type="Proteomes" id="UP000321328">
    <property type="component" value="Unassembled WGS sequence"/>
</dbReference>